<accession>A0AAN8D9X4</accession>
<protein>
    <submittedName>
        <fullName evidence="1">Uncharacterized protein</fullName>
    </submittedName>
</protein>
<gene>
    <name evidence="1" type="ORF">CgunFtcFv8_011492</name>
</gene>
<dbReference type="EMBL" id="JAURVH010001526">
    <property type="protein sequence ID" value="KAK5916515.1"/>
    <property type="molecule type" value="Genomic_DNA"/>
</dbReference>
<evidence type="ECO:0000313" key="1">
    <source>
        <dbReference type="EMBL" id="KAK5916515.1"/>
    </source>
</evidence>
<evidence type="ECO:0000313" key="2">
    <source>
        <dbReference type="Proteomes" id="UP001331515"/>
    </source>
</evidence>
<keyword evidence="2" id="KW-1185">Reference proteome</keyword>
<reference evidence="1 2" key="1">
    <citation type="journal article" date="2023" name="Mol. Biol. Evol.">
        <title>Genomics of Secondarily Temperate Adaptation in the Only Non-Antarctic Icefish.</title>
        <authorList>
            <person name="Rivera-Colon A.G."/>
            <person name="Rayamajhi N."/>
            <person name="Minhas B.F."/>
            <person name="Madrigal G."/>
            <person name="Bilyk K.T."/>
            <person name="Yoon V."/>
            <person name="Hune M."/>
            <person name="Gregory S."/>
            <person name="Cheng C.H.C."/>
            <person name="Catchen J.M."/>
        </authorList>
    </citation>
    <scope>NUCLEOTIDE SEQUENCE [LARGE SCALE GENOMIC DNA]</scope>
    <source>
        <tissue evidence="1">White muscle</tissue>
    </source>
</reference>
<comment type="caution">
    <text evidence="1">The sequence shown here is derived from an EMBL/GenBank/DDBJ whole genome shotgun (WGS) entry which is preliminary data.</text>
</comment>
<sequence length="82" mass="9312">MDVGGGGRDGLHSHSGVTRVPEWVKFTNLNVGGWESTTLEEVKEAVLPTTPASPEHLQLNYEIMNARFTRLEMDIWQPLYDW</sequence>
<name>A0AAN8D9X4_CHAGU</name>
<dbReference type="Proteomes" id="UP001331515">
    <property type="component" value="Unassembled WGS sequence"/>
</dbReference>
<proteinExistence type="predicted"/>
<dbReference type="AlphaFoldDB" id="A0AAN8D9X4"/>
<organism evidence="1 2">
    <name type="scientific">Champsocephalus gunnari</name>
    <name type="common">Mackerel icefish</name>
    <dbReference type="NCBI Taxonomy" id="52237"/>
    <lineage>
        <taxon>Eukaryota</taxon>
        <taxon>Metazoa</taxon>
        <taxon>Chordata</taxon>
        <taxon>Craniata</taxon>
        <taxon>Vertebrata</taxon>
        <taxon>Euteleostomi</taxon>
        <taxon>Actinopterygii</taxon>
        <taxon>Neopterygii</taxon>
        <taxon>Teleostei</taxon>
        <taxon>Neoteleostei</taxon>
        <taxon>Acanthomorphata</taxon>
        <taxon>Eupercaria</taxon>
        <taxon>Perciformes</taxon>
        <taxon>Notothenioidei</taxon>
        <taxon>Channichthyidae</taxon>
        <taxon>Champsocephalus</taxon>
    </lineage>
</organism>